<dbReference type="Proteomes" id="UP000264719">
    <property type="component" value="Unassembled WGS sequence"/>
</dbReference>
<organism evidence="7 8">
    <name type="scientific">Roseovarius nubinhibens</name>
    <dbReference type="NCBI Taxonomy" id="314263"/>
    <lineage>
        <taxon>Bacteria</taxon>
        <taxon>Pseudomonadati</taxon>
        <taxon>Pseudomonadota</taxon>
        <taxon>Alphaproteobacteria</taxon>
        <taxon>Rhodobacterales</taxon>
        <taxon>Roseobacteraceae</taxon>
        <taxon>Roseovarius</taxon>
    </lineage>
</organism>
<dbReference type="SUPFAM" id="SSF103481">
    <property type="entry name" value="Multidrug resistance efflux transporter EmrE"/>
    <property type="match status" value="2"/>
</dbReference>
<dbReference type="InterPro" id="IPR037185">
    <property type="entry name" value="EmrE-like"/>
</dbReference>
<feature type="transmembrane region" description="Helical" evidence="5">
    <location>
        <begin position="131"/>
        <end position="151"/>
    </location>
</feature>
<evidence type="ECO:0000256" key="1">
    <source>
        <dbReference type="ARBA" id="ARBA00004141"/>
    </source>
</evidence>
<name>A0A348WG22_9RHOB</name>
<evidence type="ECO:0000256" key="5">
    <source>
        <dbReference type="SAM" id="Phobius"/>
    </source>
</evidence>
<feature type="transmembrane region" description="Helical" evidence="5">
    <location>
        <begin position="184"/>
        <end position="205"/>
    </location>
</feature>
<proteinExistence type="predicted"/>
<reference evidence="7 8" key="1">
    <citation type="journal article" date="2018" name="Nat. Biotechnol.">
        <title>A standardized bacterial taxonomy based on genome phylogeny substantially revises the tree of life.</title>
        <authorList>
            <person name="Parks D.H."/>
            <person name="Chuvochina M."/>
            <person name="Waite D.W."/>
            <person name="Rinke C."/>
            <person name="Skarshewski A."/>
            <person name="Chaumeil P.A."/>
            <person name="Hugenholtz P."/>
        </authorList>
    </citation>
    <scope>NUCLEOTIDE SEQUENCE [LARGE SCALE GENOMIC DNA]</scope>
    <source>
        <strain evidence="7">UBA9169</strain>
    </source>
</reference>
<evidence type="ECO:0000256" key="4">
    <source>
        <dbReference type="ARBA" id="ARBA00023136"/>
    </source>
</evidence>
<feature type="transmembrane region" description="Helical" evidence="5">
    <location>
        <begin position="70"/>
        <end position="91"/>
    </location>
</feature>
<comment type="subcellular location">
    <subcellularLocation>
        <location evidence="1">Membrane</location>
        <topology evidence="1">Multi-pass membrane protein</topology>
    </subcellularLocation>
</comment>
<feature type="transmembrane region" description="Helical" evidence="5">
    <location>
        <begin position="249"/>
        <end position="268"/>
    </location>
</feature>
<evidence type="ECO:0000256" key="2">
    <source>
        <dbReference type="ARBA" id="ARBA00022692"/>
    </source>
</evidence>
<feature type="domain" description="EamA" evidence="6">
    <location>
        <begin position="10"/>
        <end position="143"/>
    </location>
</feature>
<dbReference type="InterPro" id="IPR050638">
    <property type="entry name" value="AA-Vitamin_Transporters"/>
</dbReference>
<dbReference type="PANTHER" id="PTHR32322:SF9">
    <property type="entry name" value="AMINO-ACID METABOLITE EFFLUX PUMP-RELATED"/>
    <property type="match status" value="1"/>
</dbReference>
<feature type="transmembrane region" description="Helical" evidence="5">
    <location>
        <begin position="97"/>
        <end position="119"/>
    </location>
</feature>
<keyword evidence="4 5" id="KW-0472">Membrane</keyword>
<evidence type="ECO:0000256" key="3">
    <source>
        <dbReference type="ARBA" id="ARBA00022989"/>
    </source>
</evidence>
<dbReference type="EMBL" id="DMVW01000160">
    <property type="protein sequence ID" value="HAR53484.1"/>
    <property type="molecule type" value="Genomic_DNA"/>
</dbReference>
<gene>
    <name evidence="7" type="ORF">DCS45_16655</name>
</gene>
<keyword evidence="2 5" id="KW-0812">Transmembrane</keyword>
<comment type="caution">
    <text evidence="7">The sequence shown here is derived from an EMBL/GenBank/DDBJ whole genome shotgun (WGS) entry which is preliminary data.</text>
</comment>
<protein>
    <submittedName>
        <fullName evidence="7">EamA family transporter</fullName>
    </submittedName>
</protein>
<evidence type="ECO:0000259" key="6">
    <source>
        <dbReference type="Pfam" id="PF00892"/>
    </source>
</evidence>
<feature type="transmembrane region" description="Helical" evidence="5">
    <location>
        <begin position="274"/>
        <end position="292"/>
    </location>
</feature>
<evidence type="ECO:0000313" key="7">
    <source>
        <dbReference type="EMBL" id="HAR53484.1"/>
    </source>
</evidence>
<dbReference type="AlphaFoldDB" id="A0A348WG22"/>
<feature type="transmembrane region" description="Helical" evidence="5">
    <location>
        <begin position="217"/>
        <end position="237"/>
    </location>
</feature>
<dbReference type="Pfam" id="PF00892">
    <property type="entry name" value="EamA"/>
    <property type="match status" value="2"/>
</dbReference>
<dbReference type="InterPro" id="IPR000620">
    <property type="entry name" value="EamA_dom"/>
</dbReference>
<feature type="domain" description="EamA" evidence="6">
    <location>
        <begin position="157"/>
        <end position="289"/>
    </location>
</feature>
<dbReference type="GO" id="GO:0016020">
    <property type="term" value="C:membrane"/>
    <property type="evidence" value="ECO:0007669"/>
    <property type="project" value="UniProtKB-SubCell"/>
</dbReference>
<sequence length="310" mass="32490">MATPRIDLTAAAMLLGLAAVWGGSFVFAEIALRELGPMTITLHRVGWAAPLLFVLVRLKRLALPRGWRIWGSYLVMGALNNAIPFTLIFWGQTALEGGLASILNATTAVFGAVVAGLLLRDEPLLPRKLIGAALGVLGVAVVVGADALGTLSLRNLAQLAVLAAALSYALASVWARVRLGDQPPLVNAFGMIAGSTVLMIPAAFWSDGLPDLALAPVTWAALAGLSLLSTVLAYLLYFAILRRAGAANLTLVTLLIPPFAIFLGWLVLGEALPASAWIGFAVIALGLLVTDGRAARALAARYFLHTVTKE</sequence>
<evidence type="ECO:0000313" key="8">
    <source>
        <dbReference type="Proteomes" id="UP000264719"/>
    </source>
</evidence>
<dbReference type="RefSeq" id="WP_339851478.1">
    <property type="nucleotide sequence ID" value="NZ_CAXAXR010000001.1"/>
</dbReference>
<feature type="transmembrane region" description="Helical" evidence="5">
    <location>
        <begin position="157"/>
        <end position="177"/>
    </location>
</feature>
<keyword evidence="3 5" id="KW-1133">Transmembrane helix</keyword>
<dbReference type="PANTHER" id="PTHR32322">
    <property type="entry name" value="INNER MEMBRANE TRANSPORTER"/>
    <property type="match status" value="1"/>
</dbReference>
<accession>A0A348WG22</accession>